<name>G4TX24_SERID</name>
<keyword evidence="5" id="KW-0496">Mitochondrion</keyword>
<gene>
    <name evidence="7" type="ORF">PIIN_09863</name>
</gene>
<dbReference type="Gene3D" id="3.40.50.300">
    <property type="entry name" value="P-loop containing nucleotide triphosphate hydrolases"/>
    <property type="match status" value="1"/>
</dbReference>
<evidence type="ECO:0000313" key="8">
    <source>
        <dbReference type="Proteomes" id="UP000007148"/>
    </source>
</evidence>
<dbReference type="PANTHER" id="PTHR48182:SF2">
    <property type="entry name" value="PROTEIN SERAC1"/>
    <property type="match status" value="1"/>
</dbReference>
<evidence type="ECO:0000256" key="6">
    <source>
        <dbReference type="ARBA" id="ARBA00023136"/>
    </source>
</evidence>
<dbReference type="OrthoDB" id="5086500at2759"/>
<dbReference type="Gene3D" id="3.40.50.1820">
    <property type="entry name" value="alpha/beta hydrolase"/>
    <property type="match status" value="1"/>
</dbReference>
<evidence type="ECO:0000256" key="3">
    <source>
        <dbReference type="ARBA" id="ARBA00004370"/>
    </source>
</evidence>
<keyword evidence="4" id="KW-0256">Endoplasmic reticulum</keyword>
<keyword evidence="6" id="KW-0472">Membrane</keyword>
<dbReference type="EMBL" id="CAFZ01000540">
    <property type="protein sequence ID" value="CCA75867.1"/>
    <property type="molecule type" value="Genomic_DNA"/>
</dbReference>
<dbReference type="InParanoid" id="G4TX24"/>
<reference evidence="7 8" key="1">
    <citation type="journal article" date="2011" name="PLoS Pathog.">
        <title>Endophytic Life Strategies Decoded by Genome and Transcriptome Analyses of the Mutualistic Root Symbiont Piriformospora indica.</title>
        <authorList>
            <person name="Zuccaro A."/>
            <person name="Lahrmann U."/>
            <person name="Guldener U."/>
            <person name="Langen G."/>
            <person name="Pfiffi S."/>
            <person name="Biedenkopf D."/>
            <person name="Wong P."/>
            <person name="Samans B."/>
            <person name="Grimm C."/>
            <person name="Basiewicz M."/>
            <person name="Murat C."/>
            <person name="Martin F."/>
            <person name="Kogel K.H."/>
        </authorList>
    </citation>
    <scope>NUCLEOTIDE SEQUENCE [LARGE SCALE GENOMIC DNA]</scope>
    <source>
        <strain evidence="7 8">DSM 11827</strain>
    </source>
</reference>
<dbReference type="InterPro" id="IPR052374">
    <property type="entry name" value="SERAC1"/>
</dbReference>
<comment type="caution">
    <text evidence="7">The sequence shown here is derived from an EMBL/GenBank/DDBJ whole genome shotgun (WGS) entry which is preliminary data.</text>
</comment>
<organism evidence="7 8">
    <name type="scientific">Serendipita indica (strain DSM 11827)</name>
    <name type="common">Root endophyte fungus</name>
    <name type="synonym">Piriformospora indica</name>
    <dbReference type="NCBI Taxonomy" id="1109443"/>
    <lineage>
        <taxon>Eukaryota</taxon>
        <taxon>Fungi</taxon>
        <taxon>Dikarya</taxon>
        <taxon>Basidiomycota</taxon>
        <taxon>Agaricomycotina</taxon>
        <taxon>Agaricomycetes</taxon>
        <taxon>Sebacinales</taxon>
        <taxon>Serendipitaceae</taxon>
        <taxon>Serendipita</taxon>
    </lineage>
</organism>
<evidence type="ECO:0000256" key="5">
    <source>
        <dbReference type="ARBA" id="ARBA00023128"/>
    </source>
</evidence>
<dbReference type="PANTHER" id="PTHR48182">
    <property type="entry name" value="PROTEIN SERAC1"/>
    <property type="match status" value="1"/>
</dbReference>
<evidence type="ECO:0000256" key="2">
    <source>
        <dbReference type="ARBA" id="ARBA00004240"/>
    </source>
</evidence>
<dbReference type="OMA" id="CAKIATH"/>
<dbReference type="GO" id="GO:0005783">
    <property type="term" value="C:endoplasmic reticulum"/>
    <property type="evidence" value="ECO:0007669"/>
    <property type="project" value="UniProtKB-SubCell"/>
</dbReference>
<evidence type="ECO:0000256" key="4">
    <source>
        <dbReference type="ARBA" id="ARBA00022824"/>
    </source>
</evidence>
<dbReference type="InterPro" id="IPR029058">
    <property type="entry name" value="AB_hydrolase_fold"/>
</dbReference>
<sequence>MSLVDPQRSKKSDSEPKSKIDDLGFLEIAAGINPIVDIVAIHGLQGHREKTWTTDDGVCWLRDLLPSDLPNARILSYGYDVDTHNEERVSTHTLGRHADGFANALSRIRKDAPRRPIIFVAHNIGGIILKLALVICHNQDLDSSTELRDILVSTHGILYFGTPHFGLAGITFLEVVNRLASVYMETTNVILKDLRDHSNELEDIQRLYVTASEKISSIFFCEEYASSGISNREEVTVPYHSATIAGDCNATPIVLHANHRDLVRFASKESGNYKTVHYHLKAYVDHAPAAVQKKWVRENDCRDAAKGKSISEEVMSPKPRPVLSRLYVERKEIDYNITRKLLPDSRGKHQPRCILYGIGGAGKTQLATNWIQEHERSFSRVIVVDASSQSQLEADLERSIRSLGPEYSKMTWKDAVAYLDGKEKDWLLFVDNADPPGLDLRPYLPCSINGATLITTRNSACVAYAPDGAIHVGGLEENEAVNLLHTAANITPISDAESLEIVRELGMLALAITQAGAYIRKTRSLHTYLETFRQYRDRLLRKKPDIGTEYAFSTYEHTQHDS</sequence>
<accession>G4TX24</accession>
<dbReference type="SUPFAM" id="SSF52540">
    <property type="entry name" value="P-loop containing nucleoside triphosphate hydrolases"/>
    <property type="match status" value="1"/>
</dbReference>
<dbReference type="SUPFAM" id="SSF53474">
    <property type="entry name" value="alpha/beta-Hydrolases"/>
    <property type="match status" value="1"/>
</dbReference>
<dbReference type="AlphaFoldDB" id="G4TX24"/>
<dbReference type="GO" id="GO:0005739">
    <property type="term" value="C:mitochondrion"/>
    <property type="evidence" value="ECO:0007669"/>
    <property type="project" value="UniProtKB-SubCell"/>
</dbReference>
<dbReference type="HOGENOM" id="CLU_000288_125_13_1"/>
<dbReference type="Proteomes" id="UP000007148">
    <property type="component" value="Unassembled WGS sequence"/>
</dbReference>
<comment type="subcellular location">
    <subcellularLocation>
        <location evidence="2">Endoplasmic reticulum</location>
    </subcellularLocation>
    <subcellularLocation>
        <location evidence="3">Membrane</location>
    </subcellularLocation>
    <subcellularLocation>
        <location evidence="1">Mitochondrion</location>
    </subcellularLocation>
</comment>
<keyword evidence="8" id="KW-1185">Reference proteome</keyword>
<evidence type="ECO:0000256" key="1">
    <source>
        <dbReference type="ARBA" id="ARBA00004173"/>
    </source>
</evidence>
<protein>
    <submittedName>
        <fullName evidence="7">Related to tetratricopeptide repeat domain protein-Neosartorya fischeri</fullName>
    </submittedName>
</protein>
<proteinExistence type="predicted"/>
<evidence type="ECO:0000313" key="7">
    <source>
        <dbReference type="EMBL" id="CCA75867.1"/>
    </source>
</evidence>
<dbReference type="eggNOG" id="KOG2029">
    <property type="taxonomic scope" value="Eukaryota"/>
</dbReference>
<dbReference type="GO" id="GO:0016020">
    <property type="term" value="C:membrane"/>
    <property type="evidence" value="ECO:0007669"/>
    <property type="project" value="UniProtKB-SubCell"/>
</dbReference>
<dbReference type="InterPro" id="IPR027417">
    <property type="entry name" value="P-loop_NTPase"/>
</dbReference>